<gene>
    <name evidence="8" type="primary">metQ2</name>
    <name evidence="8" type="ORF">Selli2_12030</name>
</gene>
<feature type="chain" id="PRO_5040785315" evidence="7">
    <location>
        <begin position="23"/>
        <end position="269"/>
    </location>
</feature>
<evidence type="ECO:0000256" key="1">
    <source>
        <dbReference type="ARBA" id="ARBA00004635"/>
    </source>
</evidence>
<dbReference type="Pfam" id="PF03180">
    <property type="entry name" value="Lipoprotein_9"/>
    <property type="match status" value="1"/>
</dbReference>
<dbReference type="Proteomes" id="UP001145094">
    <property type="component" value="Unassembled WGS sequence"/>
</dbReference>
<dbReference type="RefSeq" id="WP_281844797.1">
    <property type="nucleotide sequence ID" value="NZ_BSCH01000006.1"/>
</dbReference>
<evidence type="ECO:0000313" key="8">
    <source>
        <dbReference type="EMBL" id="GLG89776.1"/>
    </source>
</evidence>
<evidence type="ECO:0000256" key="6">
    <source>
        <dbReference type="ARBA" id="ARBA00023288"/>
    </source>
</evidence>
<dbReference type="PROSITE" id="PS51257">
    <property type="entry name" value="PROKAR_LIPOPROTEIN"/>
    <property type="match status" value="1"/>
</dbReference>
<comment type="caution">
    <text evidence="8">The sequence shown here is derived from an EMBL/GenBank/DDBJ whole genome shotgun (WGS) entry which is preliminary data.</text>
</comment>
<keyword evidence="5" id="KW-0564">Palmitate</keyword>
<dbReference type="SUPFAM" id="SSF53850">
    <property type="entry name" value="Periplasmic binding protein-like II"/>
    <property type="match status" value="1"/>
</dbReference>
<dbReference type="EMBL" id="BSCH01000006">
    <property type="protein sequence ID" value="GLG89776.1"/>
    <property type="molecule type" value="Genomic_DNA"/>
</dbReference>
<keyword evidence="4" id="KW-0472">Membrane</keyword>
<dbReference type="GO" id="GO:0016020">
    <property type="term" value="C:membrane"/>
    <property type="evidence" value="ECO:0007669"/>
    <property type="project" value="UniProtKB-SubCell"/>
</dbReference>
<feature type="signal peptide" evidence="7">
    <location>
        <begin position="1"/>
        <end position="22"/>
    </location>
</feature>
<proteinExistence type="inferred from homology"/>
<name>A0A9W6CAF8_9FIRM</name>
<comment type="subcellular location">
    <subcellularLocation>
        <location evidence="1">Membrane</location>
        <topology evidence="1">Lipid-anchor</topology>
    </subcellularLocation>
</comment>
<evidence type="ECO:0000256" key="5">
    <source>
        <dbReference type="ARBA" id="ARBA00023139"/>
    </source>
</evidence>
<evidence type="ECO:0000256" key="3">
    <source>
        <dbReference type="ARBA" id="ARBA00022729"/>
    </source>
</evidence>
<keyword evidence="3 7" id="KW-0732">Signal</keyword>
<reference evidence="8" key="2">
    <citation type="submission" date="2022-11" db="EMBL/GenBank/DDBJ databases">
        <title>Draft genome sequence of Sellimonas catena strain 18CBH55.</title>
        <authorList>
            <person name="Hisatomi A."/>
            <person name="Ohkuma M."/>
            <person name="Sakamoto M."/>
        </authorList>
    </citation>
    <scope>NUCLEOTIDE SEQUENCE</scope>
    <source>
        <strain evidence="8">18CBH55</strain>
    </source>
</reference>
<evidence type="ECO:0000313" key="9">
    <source>
        <dbReference type="Proteomes" id="UP001145094"/>
    </source>
</evidence>
<comment type="similarity">
    <text evidence="2">Belongs to the NlpA lipoprotein family.</text>
</comment>
<dbReference type="Gene3D" id="3.40.190.10">
    <property type="entry name" value="Periplasmic binding protein-like II"/>
    <property type="match status" value="2"/>
</dbReference>
<evidence type="ECO:0000256" key="2">
    <source>
        <dbReference type="ARBA" id="ARBA00008973"/>
    </source>
</evidence>
<keyword evidence="6 8" id="KW-0449">Lipoprotein</keyword>
<reference evidence="8" key="3">
    <citation type="journal article" date="2023" name="Int. J. Syst. Evol. Microbiol.">
        <title>Sellimonas catena sp. nov., isolated from human faeces.</title>
        <authorList>
            <person name="Hisatomi A."/>
            <person name="Ohkuma M."/>
            <person name="Sakamoto M."/>
        </authorList>
    </citation>
    <scope>NUCLEOTIDE SEQUENCE</scope>
    <source>
        <strain evidence="8">18CBH55</strain>
    </source>
</reference>
<evidence type="ECO:0000256" key="7">
    <source>
        <dbReference type="SAM" id="SignalP"/>
    </source>
</evidence>
<dbReference type="AlphaFoldDB" id="A0A9W6CAF8"/>
<evidence type="ECO:0000256" key="4">
    <source>
        <dbReference type="ARBA" id="ARBA00023136"/>
    </source>
</evidence>
<accession>A0A9W6CAF8</accession>
<protein>
    <submittedName>
        <fullName evidence="8">Lipoprotein</fullName>
    </submittedName>
</protein>
<dbReference type="PANTHER" id="PTHR30429:SF0">
    <property type="entry name" value="METHIONINE-BINDING LIPOPROTEIN METQ"/>
    <property type="match status" value="1"/>
</dbReference>
<reference evidence="8" key="1">
    <citation type="submission" date="2022-11" db="EMBL/GenBank/DDBJ databases">
        <title>Draft genome sequence of Sellimonas catena strain 18CBH55.</title>
        <authorList>
            <person name="Atsushi H."/>
            <person name="Moriya O."/>
            <person name="Mitsuo S."/>
        </authorList>
    </citation>
    <scope>NUCLEOTIDE SEQUENCE</scope>
    <source>
        <strain evidence="8">18CBH55</strain>
    </source>
</reference>
<organism evidence="8 9">
    <name type="scientific">Sellimonas catena</name>
    <dbReference type="NCBI Taxonomy" id="2994035"/>
    <lineage>
        <taxon>Bacteria</taxon>
        <taxon>Bacillati</taxon>
        <taxon>Bacillota</taxon>
        <taxon>Clostridia</taxon>
        <taxon>Lachnospirales</taxon>
        <taxon>Lachnospiraceae</taxon>
        <taxon>Sellimonas</taxon>
    </lineage>
</organism>
<dbReference type="PANTHER" id="PTHR30429">
    <property type="entry name" value="D-METHIONINE-BINDING LIPOPROTEIN METQ"/>
    <property type="match status" value="1"/>
</dbReference>
<sequence length="269" mass="29713">MKKRLVSVMLAAVLLAVSGCGASKDAEKDGEEQKTTIKLGVRADGIDMAEAIRDSVKEKGYDLEITTFDDSIQPNVALEEGSIDVNWYQHKPYLDSYNEENGTDFVMIEPYTHYPLFAMYSSKYDLVEEIPDGGQIGLCNDATNQARGLKLLEDQGLIKLDESAETPTVYDIVENPKNLEFIEAEMSVLPQSYEDVDAIVVAGQHMYNAGMDADDFIAESSDGPDYSLGFVVRKEDQNADWAKDLNEAAQCDALSDYFEEAGGVLIPLF</sequence>
<dbReference type="InterPro" id="IPR004872">
    <property type="entry name" value="Lipoprotein_NlpA"/>
</dbReference>